<dbReference type="GO" id="GO:0033617">
    <property type="term" value="P:mitochondrial respiratory chain complex IV assembly"/>
    <property type="evidence" value="ECO:0007669"/>
    <property type="project" value="TreeGrafter"/>
</dbReference>
<organism evidence="6 7">
    <name type="scientific">Hymenoscyphus albidus</name>
    <dbReference type="NCBI Taxonomy" id="595503"/>
    <lineage>
        <taxon>Eukaryota</taxon>
        <taxon>Fungi</taxon>
        <taxon>Dikarya</taxon>
        <taxon>Ascomycota</taxon>
        <taxon>Pezizomycotina</taxon>
        <taxon>Leotiomycetes</taxon>
        <taxon>Helotiales</taxon>
        <taxon>Helotiaceae</taxon>
        <taxon>Hymenoscyphus</taxon>
    </lineage>
</organism>
<keyword evidence="3" id="KW-0812">Transmembrane</keyword>
<keyword evidence="5" id="KW-0472">Membrane</keyword>
<evidence type="ECO:0000313" key="6">
    <source>
        <dbReference type="EMBL" id="CAG8978647.1"/>
    </source>
</evidence>
<evidence type="ECO:0000256" key="3">
    <source>
        <dbReference type="ARBA" id="ARBA00022692"/>
    </source>
</evidence>
<protein>
    <submittedName>
        <fullName evidence="6">Uncharacterized protein</fullName>
    </submittedName>
</protein>
<dbReference type="PANTHER" id="PTHR12428:SF65">
    <property type="entry name" value="CYTOCHROME C OXIDASE ASSEMBLY PROTEIN COX18, MITOCHONDRIAL"/>
    <property type="match status" value="1"/>
</dbReference>
<accession>A0A9N9Q8N6</accession>
<dbReference type="EMBL" id="CAJVRM010000271">
    <property type="protein sequence ID" value="CAG8978647.1"/>
    <property type="molecule type" value="Genomic_DNA"/>
</dbReference>
<dbReference type="GO" id="GO:0032979">
    <property type="term" value="P:protein insertion into mitochondrial inner membrane from matrix"/>
    <property type="evidence" value="ECO:0007669"/>
    <property type="project" value="TreeGrafter"/>
</dbReference>
<dbReference type="GO" id="GO:0032977">
    <property type="term" value="F:membrane insertase activity"/>
    <property type="evidence" value="ECO:0007669"/>
    <property type="project" value="InterPro"/>
</dbReference>
<evidence type="ECO:0000256" key="5">
    <source>
        <dbReference type="ARBA" id="ARBA00023136"/>
    </source>
</evidence>
<dbReference type="OrthoDB" id="2148490at2759"/>
<comment type="subcellular location">
    <subcellularLocation>
        <location evidence="1">Membrane</location>
        <topology evidence="1">Multi-pass membrane protein</topology>
    </subcellularLocation>
</comment>
<dbReference type="PANTHER" id="PTHR12428">
    <property type="entry name" value="OXA1"/>
    <property type="match status" value="1"/>
</dbReference>
<evidence type="ECO:0000313" key="7">
    <source>
        <dbReference type="Proteomes" id="UP000701801"/>
    </source>
</evidence>
<dbReference type="Proteomes" id="UP000701801">
    <property type="component" value="Unassembled WGS sequence"/>
</dbReference>
<reference evidence="6" key="1">
    <citation type="submission" date="2021-07" db="EMBL/GenBank/DDBJ databases">
        <authorList>
            <person name="Durling M."/>
        </authorList>
    </citation>
    <scope>NUCLEOTIDE SEQUENCE</scope>
</reference>
<dbReference type="GO" id="GO:0005743">
    <property type="term" value="C:mitochondrial inner membrane"/>
    <property type="evidence" value="ECO:0007669"/>
    <property type="project" value="TreeGrafter"/>
</dbReference>
<name>A0A9N9Q8N6_9HELO</name>
<comment type="caution">
    <text evidence="6">The sequence shown here is derived from an EMBL/GenBank/DDBJ whole genome shotgun (WGS) entry which is preliminary data.</text>
</comment>
<sequence>MSIAIATLSRGRAALRPKPKWSNANANAFLQSPPTSRAFHASPRPRFLETFIAPTHTLFEGVHSLTGLPWAYSIPLTAIVIRSFITLPISMYTRRIQQRRAERLPLLSAWTIRLHREVMAQSGHLGPAAAQAALFKKLGKQRAEMLQRAGIETWKIFLPVLQLPVFLIVIETLRMMSGTDIGLLGTLVSSFGSSYSIPFLSAISSLTAWYEPTLATEGMMWFKDLTAADPEGRLSYILSGAMLMNVLHFGKHEAEKLPLPVGVQRLNRSLVVICCLIGPLLSSTPSGILIYWISSSVCSKIQASVLARTMPVRIIAPCKPRSFQGIRSSMANLLK</sequence>
<dbReference type="AlphaFoldDB" id="A0A9N9Q8N6"/>
<keyword evidence="4" id="KW-1133">Transmembrane helix</keyword>
<proteinExistence type="inferred from homology"/>
<evidence type="ECO:0000256" key="2">
    <source>
        <dbReference type="ARBA" id="ARBA00009877"/>
    </source>
</evidence>
<comment type="similarity">
    <text evidence="2">Belongs to the OXA1/ALB3/YidC family.</text>
</comment>
<gene>
    <name evidence="6" type="ORF">HYALB_00009463</name>
</gene>
<dbReference type="InterPro" id="IPR001708">
    <property type="entry name" value="YidC/ALB3/OXA1/COX18"/>
</dbReference>
<evidence type="ECO:0000256" key="1">
    <source>
        <dbReference type="ARBA" id="ARBA00004141"/>
    </source>
</evidence>
<keyword evidence="7" id="KW-1185">Reference proteome</keyword>
<evidence type="ECO:0000256" key="4">
    <source>
        <dbReference type="ARBA" id="ARBA00022989"/>
    </source>
</evidence>